<dbReference type="Pfam" id="PF12172">
    <property type="entry name" value="zf-ChsH2"/>
    <property type="match status" value="1"/>
</dbReference>
<evidence type="ECO:0000259" key="1">
    <source>
        <dbReference type="Pfam" id="PF01796"/>
    </source>
</evidence>
<gene>
    <name evidence="4" type="ORF">Back2_27080</name>
</gene>
<sequence length="463" mass="50154">MTSTAQDTTPHDDVMDLVAPMLERGPTEPRLALDEVNLPMIRHWLEAIGETDPRFSGPDAVAPPAMAQVWTMYGLDPHRPSHDPLHGTMQILDKAGFTSVLGTNCDQTYARFLLPGERTAITSRLTSVVGPKQTGVGTGYFVTTENTWWVGDEAVATMTFRVLKFKPGTAAAAAPKIDRTLAVRPVRNRDNEFFFEGAALGEVRIQKCNACGVLRHPPGPMCPSCHAADRGYVVASGLGTVFSEITHHAPAIPGRALPLRIVLVDLDEGVRMVGVHLGDEAPEIGTRVRAVFDRIDDDLTLVAWEPAASAETRQMSAETRQLSGRDAEIVTDLVVHDLPAWEVPITPTLVVSTALATRDFQDVHHDRDLAVKRGSKDIFLNILSTTGLVQRFVGEWARERFGADVRITACALRLGAPAYPGDTLTFTGDVVTDDGREVVVDVVGAVSLGNHVNARVTLVRGEA</sequence>
<evidence type="ECO:0000313" key="5">
    <source>
        <dbReference type="Proteomes" id="UP000271573"/>
    </source>
</evidence>
<feature type="domain" description="ChsH2 rubredoxin-like zinc ribbon" evidence="2">
    <location>
        <begin position="195"/>
        <end position="228"/>
    </location>
</feature>
<keyword evidence="5" id="KW-1185">Reference proteome</keyword>
<dbReference type="Pfam" id="PF13452">
    <property type="entry name" value="FAS1_DH_region"/>
    <property type="match status" value="1"/>
</dbReference>
<evidence type="ECO:0000313" key="4">
    <source>
        <dbReference type="EMBL" id="BBH18421.1"/>
    </source>
</evidence>
<dbReference type="AlphaFoldDB" id="A0A3G9IXJ7"/>
<dbReference type="Pfam" id="PF01796">
    <property type="entry name" value="OB_ChsH2_C"/>
    <property type="match status" value="1"/>
</dbReference>
<evidence type="ECO:0000259" key="3">
    <source>
        <dbReference type="Pfam" id="PF13452"/>
    </source>
</evidence>
<organism evidence="4 5">
    <name type="scientific">Nocardioides baekrokdamisoli</name>
    <dbReference type="NCBI Taxonomy" id="1804624"/>
    <lineage>
        <taxon>Bacteria</taxon>
        <taxon>Bacillati</taxon>
        <taxon>Actinomycetota</taxon>
        <taxon>Actinomycetes</taxon>
        <taxon>Propionibacteriales</taxon>
        <taxon>Nocardioidaceae</taxon>
        <taxon>Nocardioides</taxon>
    </lineage>
</organism>
<dbReference type="SUPFAM" id="SSF54637">
    <property type="entry name" value="Thioesterase/thiol ester dehydrase-isomerase"/>
    <property type="match status" value="2"/>
</dbReference>
<dbReference type="Gene3D" id="6.10.30.10">
    <property type="match status" value="1"/>
</dbReference>
<reference evidence="4 5" key="1">
    <citation type="submission" date="2018-11" db="EMBL/GenBank/DDBJ databases">
        <title>Complete genome sequence of Nocardioides baekrokdamisoli strain KCTC 39748.</title>
        <authorList>
            <person name="Kang S.W."/>
            <person name="Lee K.C."/>
            <person name="Kim K.K."/>
            <person name="Kim J.S."/>
            <person name="Kim D.S."/>
            <person name="Ko S.H."/>
            <person name="Yang S.H."/>
            <person name="Shin Y.K."/>
            <person name="Lee J.S."/>
        </authorList>
    </citation>
    <scope>NUCLEOTIDE SEQUENCE [LARGE SCALE GENOMIC DNA]</scope>
    <source>
        <strain evidence="4 5">KCTC 39748</strain>
    </source>
</reference>
<name>A0A3G9IXJ7_9ACTN</name>
<proteinExistence type="predicted"/>
<dbReference type="InterPro" id="IPR002878">
    <property type="entry name" value="ChsH2_C"/>
</dbReference>
<dbReference type="InterPro" id="IPR012340">
    <property type="entry name" value="NA-bd_OB-fold"/>
</dbReference>
<feature type="domain" description="FAS1-like dehydratase" evidence="3">
    <location>
        <begin position="35"/>
        <end position="158"/>
    </location>
</feature>
<dbReference type="Gene3D" id="3.10.129.10">
    <property type="entry name" value="Hotdog Thioesterase"/>
    <property type="match status" value="2"/>
</dbReference>
<protein>
    <recommendedName>
        <fullName evidence="6">MaoC-like domain-containing protein</fullName>
    </recommendedName>
</protein>
<evidence type="ECO:0000259" key="2">
    <source>
        <dbReference type="Pfam" id="PF12172"/>
    </source>
</evidence>
<dbReference type="EMBL" id="AP019307">
    <property type="protein sequence ID" value="BBH18421.1"/>
    <property type="molecule type" value="Genomic_DNA"/>
</dbReference>
<dbReference type="InterPro" id="IPR039569">
    <property type="entry name" value="FAS1-like_DH_region"/>
</dbReference>
<dbReference type="InterPro" id="IPR052513">
    <property type="entry name" value="Thioester_dehydratase-like"/>
</dbReference>
<dbReference type="PANTHER" id="PTHR34075">
    <property type="entry name" value="BLR3430 PROTEIN"/>
    <property type="match status" value="1"/>
</dbReference>
<feature type="domain" description="ChsH2 C-terminal OB-fold" evidence="1">
    <location>
        <begin position="232"/>
        <end position="293"/>
    </location>
</feature>
<dbReference type="InterPro" id="IPR022002">
    <property type="entry name" value="ChsH2_Znr"/>
</dbReference>
<dbReference type="SUPFAM" id="SSF50249">
    <property type="entry name" value="Nucleic acid-binding proteins"/>
    <property type="match status" value="1"/>
</dbReference>
<accession>A0A3G9IXJ7</accession>
<dbReference type="PANTHER" id="PTHR34075:SF5">
    <property type="entry name" value="BLR3430 PROTEIN"/>
    <property type="match status" value="1"/>
</dbReference>
<dbReference type="Proteomes" id="UP000271573">
    <property type="component" value="Chromosome"/>
</dbReference>
<dbReference type="RefSeq" id="WP_231998751.1">
    <property type="nucleotide sequence ID" value="NZ_AP019307.1"/>
</dbReference>
<dbReference type="KEGG" id="nbe:Back2_27080"/>
<evidence type="ECO:0008006" key="6">
    <source>
        <dbReference type="Google" id="ProtNLM"/>
    </source>
</evidence>
<dbReference type="InterPro" id="IPR029069">
    <property type="entry name" value="HotDog_dom_sf"/>
</dbReference>